<dbReference type="InterPro" id="IPR010105">
    <property type="entry name" value="TonB_sidphr_rcpt"/>
</dbReference>
<evidence type="ECO:0000256" key="7">
    <source>
        <dbReference type="ARBA" id="ARBA00022729"/>
    </source>
</evidence>
<feature type="domain" description="Secretin/TonB short N-terminal" evidence="17">
    <location>
        <begin position="63"/>
        <end position="114"/>
    </location>
</feature>
<keyword evidence="3 14" id="KW-0813">Transport</keyword>
<dbReference type="Gene3D" id="3.55.50.30">
    <property type="match status" value="1"/>
</dbReference>
<keyword evidence="13 14" id="KW-0998">Cell outer membrane</keyword>
<keyword evidence="5" id="KW-0410">Iron transport</keyword>
<dbReference type="InterPro" id="IPR000531">
    <property type="entry name" value="Beta-barrel_TonB"/>
</dbReference>
<name>A0ABZ0ZY34_9PSED</name>
<dbReference type="InterPro" id="IPR039426">
    <property type="entry name" value="TonB-dep_rcpt-like"/>
</dbReference>
<evidence type="ECO:0000256" key="8">
    <source>
        <dbReference type="ARBA" id="ARBA00023004"/>
    </source>
</evidence>
<evidence type="ECO:0000256" key="4">
    <source>
        <dbReference type="ARBA" id="ARBA00022452"/>
    </source>
</evidence>
<evidence type="ECO:0000256" key="1">
    <source>
        <dbReference type="ARBA" id="ARBA00004571"/>
    </source>
</evidence>
<dbReference type="EMBL" id="CP139639">
    <property type="protein sequence ID" value="WRI21926.1"/>
    <property type="molecule type" value="Genomic_DNA"/>
</dbReference>
<evidence type="ECO:0000259" key="17">
    <source>
        <dbReference type="SMART" id="SM00965"/>
    </source>
</evidence>
<dbReference type="InterPro" id="IPR037066">
    <property type="entry name" value="Plug_dom_sf"/>
</dbReference>
<evidence type="ECO:0000256" key="11">
    <source>
        <dbReference type="ARBA" id="ARBA00023136"/>
    </source>
</evidence>
<comment type="similarity">
    <text evidence="2 14 15">Belongs to the TonB-dependent receptor family.</text>
</comment>
<evidence type="ECO:0000313" key="19">
    <source>
        <dbReference type="Proteomes" id="UP001322392"/>
    </source>
</evidence>
<evidence type="ECO:0000313" key="18">
    <source>
        <dbReference type="EMBL" id="WRI21926.1"/>
    </source>
</evidence>
<keyword evidence="10 15" id="KW-0798">TonB box</keyword>
<dbReference type="InterPro" id="IPR012910">
    <property type="entry name" value="Plug_dom"/>
</dbReference>
<organism evidence="18 19">
    <name type="scientific">Pseudomonas canadensis</name>
    <dbReference type="NCBI Taxonomy" id="915099"/>
    <lineage>
        <taxon>Bacteria</taxon>
        <taxon>Pseudomonadati</taxon>
        <taxon>Pseudomonadota</taxon>
        <taxon>Gammaproteobacteria</taxon>
        <taxon>Pseudomonadales</taxon>
        <taxon>Pseudomonadaceae</taxon>
        <taxon>Pseudomonas</taxon>
    </lineage>
</organism>
<dbReference type="SMART" id="SM00965">
    <property type="entry name" value="STN"/>
    <property type="match status" value="1"/>
</dbReference>
<proteinExistence type="inferred from homology"/>
<dbReference type="PANTHER" id="PTHR32552:SF68">
    <property type="entry name" value="FERRICHROME OUTER MEMBRANE TRANSPORTER_PHAGE RECEPTOR"/>
    <property type="match status" value="1"/>
</dbReference>
<evidence type="ECO:0000256" key="3">
    <source>
        <dbReference type="ARBA" id="ARBA00022448"/>
    </source>
</evidence>
<evidence type="ECO:0000256" key="9">
    <source>
        <dbReference type="ARBA" id="ARBA00023065"/>
    </source>
</evidence>
<keyword evidence="12 18" id="KW-0675">Receptor</keyword>
<comment type="subcellular location">
    <subcellularLocation>
        <location evidence="1 14">Cell outer membrane</location>
        <topology evidence="1 14">Multi-pass membrane protein</topology>
    </subcellularLocation>
</comment>
<reference evidence="18 19" key="1">
    <citation type="submission" date="2023-12" db="EMBL/GenBank/DDBJ databases">
        <title>First complete genome sequence of Pseudomonas canadensis strain Pcan-CK-23 isolated from homogenized tissues of Zophobas morio larvae.</title>
        <authorList>
            <person name="Kundlacz C."/>
            <person name="Aldeia C."/>
            <person name="Eddoubaji Y."/>
            <person name="Campos-Madueno E.I."/>
            <person name="Endimiani A."/>
        </authorList>
    </citation>
    <scope>NUCLEOTIDE SEQUENCE [LARGE SCALE GENOMIC DNA]</scope>
    <source>
        <strain evidence="18 19">Pcan-CK-23</strain>
    </source>
</reference>
<keyword evidence="9" id="KW-0406">Ion transport</keyword>
<evidence type="ECO:0000256" key="15">
    <source>
        <dbReference type="RuleBase" id="RU003357"/>
    </source>
</evidence>
<dbReference type="CDD" id="cd01347">
    <property type="entry name" value="ligand_gated_channel"/>
    <property type="match status" value="1"/>
</dbReference>
<evidence type="ECO:0000256" key="16">
    <source>
        <dbReference type="SAM" id="SignalP"/>
    </source>
</evidence>
<dbReference type="NCBIfam" id="TIGR01783">
    <property type="entry name" value="TonB-siderophor"/>
    <property type="match status" value="1"/>
</dbReference>
<dbReference type="Pfam" id="PF00593">
    <property type="entry name" value="TonB_dep_Rec_b-barrel"/>
    <property type="match status" value="1"/>
</dbReference>
<sequence length="801" mass="87043">MKKSNSRYALTPLRIAMVFALGAIPPLVLAQENPASTVAREHYEIPAAPLNTMLLNIARQSGRVISFEPTLVAAYQGRAVHGNMTVEQAIAACLQGTELVLDVTANGTLTVTSAPQVLNVAPTNITATDAQLPSIAVNGSALSDDQLYYNPSNSSGVSRTDTPLKQTAQSVDVLSAKLLQDRQVTNLSDALKSSAGVQQTVGNRGNVSYTIRGFDVQNTSTNGIPNPGLNGTPIQGVERVEVIKGPDSIMSGSSTPGGTINIVRKAPVKYDLRTLSLEMADYGELKQGLDLGGALNEDRSLSYRLNLSNMKSDNATPDFDGQREVFVAPALAWEGDHTRLTVGAEYSNGRQAGPSSTVAFDGKIQKIPNYRIFRKDDGFRSESKTGYYEFSQDLIDNWSFNSKATYVDQTANLRLWQLFEFNRDGSVPYASPFSALTNTKSWSMQNDIRGKVQTGFIKHKLLIGVDYQHIVTVEDDRQVAGEAGFYPQVNLYNPDSLDSLPKIGAPNYRSSELRTQQRGLILQDQMDIGDRTHVLLAAKKAKWISDGTFYSSDGTSSTSDPAVAEKWVPNFGISFDVTPQMTVYANSLHGFTGSSAIDNTTKKLLPPLTSESKEVGAKFSLLDDTLTLTTAYFELQQNNVPNYDPVIRKTIGTQSQLSKGYDFTLTGELVPGWNIAAGYTHVKFSEPERVEGTASAFSTQPGDSATLWTSYELQEGRYKGLGAGVGIAAFSSVIGGTPSDAYDLPGGASTDLSVFYHAKDYSLTLGVKNIFDRTLYYGSTTSTFIPLREERNARLTFVYNF</sequence>
<accession>A0ABZ0ZY34</accession>
<dbReference type="PROSITE" id="PS52016">
    <property type="entry name" value="TONB_DEPENDENT_REC_3"/>
    <property type="match status" value="1"/>
</dbReference>
<keyword evidence="7 16" id="KW-0732">Signal</keyword>
<keyword evidence="19" id="KW-1185">Reference proteome</keyword>
<evidence type="ECO:0000256" key="14">
    <source>
        <dbReference type="PROSITE-ProRule" id="PRU01360"/>
    </source>
</evidence>
<evidence type="ECO:0000256" key="13">
    <source>
        <dbReference type="ARBA" id="ARBA00023237"/>
    </source>
</evidence>
<protein>
    <submittedName>
        <fullName evidence="18">TonB-dependent receptor</fullName>
    </submittedName>
</protein>
<evidence type="ECO:0000256" key="12">
    <source>
        <dbReference type="ARBA" id="ARBA00023170"/>
    </source>
</evidence>
<gene>
    <name evidence="18" type="ORF">SPL95_14945</name>
</gene>
<dbReference type="Pfam" id="PF07715">
    <property type="entry name" value="Plug"/>
    <property type="match status" value="1"/>
</dbReference>
<dbReference type="InterPro" id="IPR036942">
    <property type="entry name" value="Beta-barrel_TonB_sf"/>
</dbReference>
<keyword evidence="6 14" id="KW-0812">Transmembrane</keyword>
<feature type="chain" id="PRO_5046802533" evidence="16">
    <location>
        <begin position="31"/>
        <end position="801"/>
    </location>
</feature>
<keyword evidence="8" id="KW-0408">Iron</keyword>
<dbReference type="SUPFAM" id="SSF56935">
    <property type="entry name" value="Porins"/>
    <property type="match status" value="1"/>
</dbReference>
<evidence type="ECO:0000256" key="10">
    <source>
        <dbReference type="ARBA" id="ARBA00023077"/>
    </source>
</evidence>
<dbReference type="PANTHER" id="PTHR32552">
    <property type="entry name" value="FERRICHROME IRON RECEPTOR-RELATED"/>
    <property type="match status" value="1"/>
</dbReference>
<feature type="signal peptide" evidence="16">
    <location>
        <begin position="1"/>
        <end position="30"/>
    </location>
</feature>
<keyword evidence="11 14" id="KW-0472">Membrane</keyword>
<evidence type="ECO:0000256" key="5">
    <source>
        <dbReference type="ARBA" id="ARBA00022496"/>
    </source>
</evidence>
<keyword evidence="4 14" id="KW-1134">Transmembrane beta strand</keyword>
<dbReference type="RefSeq" id="WP_169865708.1">
    <property type="nucleotide sequence ID" value="NZ_CP139639.1"/>
</dbReference>
<dbReference type="Gene3D" id="2.170.130.10">
    <property type="entry name" value="TonB-dependent receptor, plug domain"/>
    <property type="match status" value="1"/>
</dbReference>
<dbReference type="Proteomes" id="UP001322392">
    <property type="component" value="Chromosome"/>
</dbReference>
<dbReference type="InterPro" id="IPR011662">
    <property type="entry name" value="Secretin/TonB_short_N"/>
</dbReference>
<evidence type="ECO:0000256" key="6">
    <source>
        <dbReference type="ARBA" id="ARBA00022692"/>
    </source>
</evidence>
<dbReference type="Gene3D" id="2.40.170.20">
    <property type="entry name" value="TonB-dependent receptor, beta-barrel domain"/>
    <property type="match status" value="1"/>
</dbReference>
<evidence type="ECO:0000256" key="2">
    <source>
        <dbReference type="ARBA" id="ARBA00009810"/>
    </source>
</evidence>